<feature type="region of interest" description="Disordered" evidence="1">
    <location>
        <begin position="1"/>
        <end position="29"/>
    </location>
</feature>
<evidence type="ECO:0000256" key="1">
    <source>
        <dbReference type="SAM" id="MobiDB-lite"/>
    </source>
</evidence>
<accession>V4B499</accession>
<protein>
    <submittedName>
        <fullName evidence="2">Uncharacterized protein</fullName>
    </submittedName>
</protein>
<gene>
    <name evidence="2" type="ORF">LOTGIDRAFT_169477</name>
</gene>
<dbReference type="Proteomes" id="UP000030746">
    <property type="component" value="Unassembled WGS sequence"/>
</dbReference>
<sequence>MEKREPIFKNQAGKVQKPTKQTSMSSRNKSMNLNATLTLNYLPSFSSDHSKVLITLSDYCQRRLAWGVDHAEETNYDTSESKLRREFEIYGPIRKSDKEFV</sequence>
<dbReference type="GeneID" id="20241147"/>
<evidence type="ECO:0000313" key="3">
    <source>
        <dbReference type="Proteomes" id="UP000030746"/>
    </source>
</evidence>
<proteinExistence type="predicted"/>
<feature type="compositionally biased region" description="Polar residues" evidence="1">
    <location>
        <begin position="18"/>
        <end position="29"/>
    </location>
</feature>
<evidence type="ECO:0000313" key="2">
    <source>
        <dbReference type="EMBL" id="ESO83259.1"/>
    </source>
</evidence>
<name>V4B499_LOTGI</name>
<organism evidence="2 3">
    <name type="scientific">Lottia gigantea</name>
    <name type="common">Giant owl limpet</name>
    <dbReference type="NCBI Taxonomy" id="225164"/>
    <lineage>
        <taxon>Eukaryota</taxon>
        <taxon>Metazoa</taxon>
        <taxon>Spiralia</taxon>
        <taxon>Lophotrochozoa</taxon>
        <taxon>Mollusca</taxon>
        <taxon>Gastropoda</taxon>
        <taxon>Patellogastropoda</taxon>
        <taxon>Lottioidea</taxon>
        <taxon>Lottiidae</taxon>
        <taxon>Lottia</taxon>
    </lineage>
</organism>
<dbReference type="RefSeq" id="XP_009066016.1">
    <property type="nucleotide sequence ID" value="XM_009067768.1"/>
</dbReference>
<dbReference type="KEGG" id="lgi:LOTGIDRAFT_169477"/>
<dbReference type="OrthoDB" id="272703at2759"/>
<dbReference type="EMBL" id="KB203738">
    <property type="protein sequence ID" value="ESO83259.1"/>
    <property type="molecule type" value="Genomic_DNA"/>
</dbReference>
<keyword evidence="3" id="KW-1185">Reference proteome</keyword>
<reference evidence="2 3" key="1">
    <citation type="journal article" date="2013" name="Nature">
        <title>Insights into bilaterian evolution from three spiralian genomes.</title>
        <authorList>
            <person name="Simakov O."/>
            <person name="Marletaz F."/>
            <person name="Cho S.J."/>
            <person name="Edsinger-Gonzales E."/>
            <person name="Havlak P."/>
            <person name="Hellsten U."/>
            <person name="Kuo D.H."/>
            <person name="Larsson T."/>
            <person name="Lv J."/>
            <person name="Arendt D."/>
            <person name="Savage R."/>
            <person name="Osoegawa K."/>
            <person name="de Jong P."/>
            <person name="Grimwood J."/>
            <person name="Chapman J.A."/>
            <person name="Shapiro H."/>
            <person name="Aerts A."/>
            <person name="Otillar R.P."/>
            <person name="Terry A.Y."/>
            <person name="Boore J.L."/>
            <person name="Grigoriev I.V."/>
            <person name="Lindberg D.R."/>
            <person name="Seaver E.C."/>
            <person name="Weisblat D.A."/>
            <person name="Putnam N.H."/>
            <person name="Rokhsar D.S."/>
        </authorList>
    </citation>
    <scope>NUCLEOTIDE SEQUENCE [LARGE SCALE GENOMIC DNA]</scope>
</reference>
<dbReference type="CTD" id="20241147"/>
<dbReference type="AlphaFoldDB" id="V4B499"/>
<dbReference type="HOGENOM" id="CLU_2294829_0_0_1"/>